<dbReference type="Pfam" id="PF11276">
    <property type="entry name" value="DUF3078"/>
    <property type="match status" value="1"/>
</dbReference>
<accession>A0A8J2UGS6</accession>
<keyword evidence="1" id="KW-0732">Signal</keyword>
<evidence type="ECO:0000313" key="2">
    <source>
        <dbReference type="EMBL" id="GGB13771.1"/>
    </source>
</evidence>
<name>A0A8J2UGS6_9BACT</name>
<gene>
    <name evidence="2" type="ORF">GCM10011511_41860</name>
</gene>
<evidence type="ECO:0000313" key="3">
    <source>
        <dbReference type="Proteomes" id="UP000607559"/>
    </source>
</evidence>
<proteinExistence type="predicted"/>
<reference evidence="2" key="2">
    <citation type="submission" date="2020-09" db="EMBL/GenBank/DDBJ databases">
        <authorList>
            <person name="Sun Q."/>
            <person name="Zhou Y."/>
        </authorList>
    </citation>
    <scope>NUCLEOTIDE SEQUENCE</scope>
    <source>
        <strain evidence="2">CGMCC 1.15448</strain>
    </source>
</reference>
<dbReference type="InterPro" id="IPR021428">
    <property type="entry name" value="DUF3078"/>
</dbReference>
<evidence type="ECO:0008006" key="4">
    <source>
        <dbReference type="Google" id="ProtNLM"/>
    </source>
</evidence>
<feature type="signal peptide" evidence="1">
    <location>
        <begin position="1"/>
        <end position="25"/>
    </location>
</feature>
<evidence type="ECO:0000256" key="1">
    <source>
        <dbReference type="SAM" id="SignalP"/>
    </source>
</evidence>
<dbReference type="Proteomes" id="UP000607559">
    <property type="component" value="Unassembled WGS sequence"/>
</dbReference>
<keyword evidence="3" id="KW-1185">Reference proteome</keyword>
<comment type="caution">
    <text evidence="2">The sequence shown here is derived from an EMBL/GenBank/DDBJ whole genome shotgun (WGS) entry which is preliminary data.</text>
</comment>
<dbReference type="AlphaFoldDB" id="A0A8J2UGS6"/>
<dbReference type="RefSeq" id="WP_229689015.1">
    <property type="nucleotide sequence ID" value="NZ_BMJC01000004.1"/>
</dbReference>
<protein>
    <recommendedName>
        <fullName evidence="4">DUF3078 domain-containing protein</fullName>
    </recommendedName>
</protein>
<dbReference type="EMBL" id="BMJC01000004">
    <property type="protein sequence ID" value="GGB13771.1"/>
    <property type="molecule type" value="Genomic_DNA"/>
</dbReference>
<reference evidence="2" key="1">
    <citation type="journal article" date="2014" name="Int. J. Syst. Evol. Microbiol.">
        <title>Complete genome sequence of Corynebacterium casei LMG S-19264T (=DSM 44701T), isolated from a smear-ripened cheese.</title>
        <authorList>
            <consortium name="US DOE Joint Genome Institute (JGI-PGF)"/>
            <person name="Walter F."/>
            <person name="Albersmeier A."/>
            <person name="Kalinowski J."/>
            <person name="Ruckert C."/>
        </authorList>
    </citation>
    <scope>NUCLEOTIDE SEQUENCE</scope>
    <source>
        <strain evidence="2">CGMCC 1.15448</strain>
    </source>
</reference>
<organism evidence="2 3">
    <name type="scientific">Puia dinghuensis</name>
    <dbReference type="NCBI Taxonomy" id="1792502"/>
    <lineage>
        <taxon>Bacteria</taxon>
        <taxon>Pseudomonadati</taxon>
        <taxon>Bacteroidota</taxon>
        <taxon>Chitinophagia</taxon>
        <taxon>Chitinophagales</taxon>
        <taxon>Chitinophagaceae</taxon>
        <taxon>Puia</taxon>
    </lineage>
</organism>
<sequence>MMKNGSRKSLILFLLTIGLIPCLHAQNNSQALQKEVSGAGITKDPNDTTKMTWKTGGLYNLTFNQAALSNWAAGGDNSALSLNTLLNLYAFYVDGRRSWDNFLTLAYGIANTTSLGTRKTDDRINLTSKYGYDLGKKWYLSGLLDFRSQFAPGYNYPTGKPRVFTSDWLAPAYVLLSIGMDYKPTSNFDVFLSPATARELIVNNDSLAAVGAFGVDSGKKSRFEFGAYASVNYTSNLSKTATYVGRLDLFSDYTKNPQNIALYMTNVLNVKVNSSISMNLALTLIYDDKIRSVKADGTPGGPALQLQEVLGIGLAYKFAKKVRKPAAPPTPPPPAAPPK</sequence>
<feature type="chain" id="PRO_5035159159" description="DUF3078 domain-containing protein" evidence="1">
    <location>
        <begin position="26"/>
        <end position="339"/>
    </location>
</feature>